<dbReference type="PANTHER" id="PTHR30047:SF7">
    <property type="entry name" value="HIGH-AFFINITY CHOLINE TRANSPORT PROTEIN"/>
    <property type="match status" value="1"/>
</dbReference>
<dbReference type="NCBIfam" id="TIGR00842">
    <property type="entry name" value="bcct"/>
    <property type="match status" value="1"/>
</dbReference>
<comment type="similarity">
    <text evidence="2">Belongs to the BCCT transporter (TC 2.A.15) family.</text>
</comment>
<feature type="transmembrane region" description="Helical" evidence="8">
    <location>
        <begin position="235"/>
        <end position="256"/>
    </location>
</feature>
<dbReference type="Proteomes" id="UP000295758">
    <property type="component" value="Unassembled WGS sequence"/>
</dbReference>
<evidence type="ECO:0000256" key="8">
    <source>
        <dbReference type="SAM" id="Phobius"/>
    </source>
</evidence>
<feature type="transmembrane region" description="Helical" evidence="8">
    <location>
        <begin position="315"/>
        <end position="337"/>
    </location>
</feature>
<evidence type="ECO:0000256" key="4">
    <source>
        <dbReference type="ARBA" id="ARBA00022475"/>
    </source>
</evidence>
<feature type="transmembrane region" description="Helical" evidence="8">
    <location>
        <begin position="96"/>
        <end position="117"/>
    </location>
</feature>
<evidence type="ECO:0000256" key="7">
    <source>
        <dbReference type="ARBA" id="ARBA00023136"/>
    </source>
</evidence>
<accession>A0A1G8JYW4</accession>
<feature type="transmembrane region" description="Helical" evidence="8">
    <location>
        <begin position="442"/>
        <end position="463"/>
    </location>
</feature>
<keyword evidence="4" id="KW-1003">Cell membrane</keyword>
<feature type="transmembrane region" description="Helical" evidence="8">
    <location>
        <begin position="403"/>
        <end position="430"/>
    </location>
</feature>
<evidence type="ECO:0000256" key="6">
    <source>
        <dbReference type="ARBA" id="ARBA00022989"/>
    </source>
</evidence>
<gene>
    <name evidence="10" type="ORF">BY453_12822</name>
    <name evidence="9" type="ORF">SAMN04515654_10524</name>
</gene>
<dbReference type="Pfam" id="PF02028">
    <property type="entry name" value="BCCT"/>
    <property type="match status" value="1"/>
</dbReference>
<proteinExistence type="inferred from homology"/>
<dbReference type="InterPro" id="IPR018093">
    <property type="entry name" value="BCCT_CS"/>
</dbReference>
<feature type="transmembrane region" description="Helical" evidence="8">
    <location>
        <begin position="57"/>
        <end position="76"/>
    </location>
</feature>
<dbReference type="GO" id="GO:0022857">
    <property type="term" value="F:transmembrane transporter activity"/>
    <property type="evidence" value="ECO:0007669"/>
    <property type="project" value="InterPro"/>
</dbReference>
<dbReference type="PROSITE" id="PS01303">
    <property type="entry name" value="BCCT"/>
    <property type="match status" value="1"/>
</dbReference>
<keyword evidence="3" id="KW-0813">Transport</keyword>
<keyword evidence="7 8" id="KW-0472">Membrane</keyword>
<evidence type="ECO:0000313" key="9">
    <source>
        <dbReference type="EMBL" id="SDI36319.1"/>
    </source>
</evidence>
<dbReference type="InterPro" id="IPR000060">
    <property type="entry name" value="BCCT_transptr"/>
</dbReference>
<keyword evidence="5 8" id="KW-0812">Transmembrane</keyword>
<evidence type="ECO:0000313" key="11">
    <source>
        <dbReference type="Proteomes" id="UP000198945"/>
    </source>
</evidence>
<reference evidence="10 12" key="2">
    <citation type="submission" date="2019-03" db="EMBL/GenBank/DDBJ databases">
        <title>Deep subsurface shale carbon reservoir microbial communities from Ohio and West Virginia, USA.</title>
        <authorList>
            <person name="Wrighton K."/>
        </authorList>
    </citation>
    <scope>NUCLEOTIDE SEQUENCE [LARGE SCALE GENOMIC DNA]</scope>
    <source>
        <strain evidence="10 12">UTICA-S4D12</strain>
    </source>
</reference>
<dbReference type="EMBL" id="FNEH01000005">
    <property type="protein sequence ID" value="SDI36319.1"/>
    <property type="molecule type" value="Genomic_DNA"/>
</dbReference>
<sequence>MEERKDAHGNIIKERGREVFVISLVVVFAIVLWGIAMPDSFSGVANSLFNYLTNNFGWFYLITMTLFVIFCVWVALSRYGKIKLGKPDEKPEFSTISWFAMLFSAGMGVGLVFWGVAEPLNHFVNPLGMEGGTAAAADFALKTSFLHWGLHPWSAYGVLALALAYMQFRHDKPAQISSVFIPLIGEAKARGTIGKVVDILAIFATVAGVATSLGMATLQVTSGFNFLFGVPETNLVRLIVIGVITLLFIISAITGVDRGIKFLSNANISLAGIIMVLCLIIGPTILIINNFTNTFGLYFSSIVRDSFKIGNEAWYGAWTIFYWAWWIAWAPFVATFIARISRGRTIREFIGGVLFAPTLASFVWFSILGTLGMETGMDVAQDAIVATETAFFEVIQHYPAGGLISIIAVILLITFFITSADSATFVLGMLSDKGNQNPSAKLKVTWGIIQSGLAVALMLSGGLGMLQTGSIVAAFPFAFIMIFAMLAMIKALKADAAVEGVVDIDSVADVSIDHMKEEELAPAERS</sequence>
<feature type="transmembrane region" description="Helical" evidence="8">
    <location>
        <begin position="196"/>
        <end position="215"/>
    </location>
</feature>
<comment type="subcellular location">
    <subcellularLocation>
        <location evidence="1">Cell membrane</location>
        <topology evidence="1">Multi-pass membrane protein</topology>
    </subcellularLocation>
</comment>
<feature type="transmembrane region" description="Helical" evidence="8">
    <location>
        <begin position="150"/>
        <end position="168"/>
    </location>
</feature>
<evidence type="ECO:0000256" key="2">
    <source>
        <dbReference type="ARBA" id="ARBA00005658"/>
    </source>
</evidence>
<dbReference type="EMBL" id="SOAA01000028">
    <property type="protein sequence ID" value="TDS27279.1"/>
    <property type="molecule type" value="Genomic_DNA"/>
</dbReference>
<dbReference type="AlphaFoldDB" id="A0A1G8JYW4"/>
<feature type="transmembrane region" description="Helical" evidence="8">
    <location>
        <begin position="469"/>
        <end position="489"/>
    </location>
</feature>
<evidence type="ECO:0000313" key="12">
    <source>
        <dbReference type="Proteomes" id="UP000295758"/>
    </source>
</evidence>
<feature type="transmembrane region" description="Helical" evidence="8">
    <location>
        <begin position="349"/>
        <end position="367"/>
    </location>
</feature>
<name>A0A1G8JYW4_9FIRM</name>
<evidence type="ECO:0000256" key="3">
    <source>
        <dbReference type="ARBA" id="ARBA00022448"/>
    </source>
</evidence>
<feature type="transmembrane region" description="Helical" evidence="8">
    <location>
        <begin position="268"/>
        <end position="288"/>
    </location>
</feature>
<dbReference type="Proteomes" id="UP000198945">
    <property type="component" value="Unassembled WGS sequence"/>
</dbReference>
<dbReference type="RefSeq" id="WP_089716511.1">
    <property type="nucleotide sequence ID" value="NZ_FNEH01000005.1"/>
</dbReference>
<evidence type="ECO:0000256" key="5">
    <source>
        <dbReference type="ARBA" id="ARBA00022692"/>
    </source>
</evidence>
<dbReference type="PANTHER" id="PTHR30047">
    <property type="entry name" value="HIGH-AFFINITY CHOLINE TRANSPORT PROTEIN-RELATED"/>
    <property type="match status" value="1"/>
</dbReference>
<dbReference type="GO" id="GO:0005886">
    <property type="term" value="C:plasma membrane"/>
    <property type="evidence" value="ECO:0007669"/>
    <property type="project" value="UniProtKB-SubCell"/>
</dbReference>
<keyword evidence="6 8" id="KW-1133">Transmembrane helix</keyword>
<evidence type="ECO:0000256" key="1">
    <source>
        <dbReference type="ARBA" id="ARBA00004651"/>
    </source>
</evidence>
<evidence type="ECO:0000313" key="10">
    <source>
        <dbReference type="EMBL" id="TDS27279.1"/>
    </source>
</evidence>
<reference evidence="9 11" key="1">
    <citation type="submission" date="2016-10" db="EMBL/GenBank/DDBJ databases">
        <authorList>
            <person name="de Groot N.N."/>
        </authorList>
    </citation>
    <scope>NUCLEOTIDE SEQUENCE [LARGE SCALE GENOMIC DNA]</scope>
    <source>
        <strain evidence="9 11">WG7</strain>
    </source>
</reference>
<organism evidence="9 11">
    <name type="scientific">Halanaerobium congolense</name>
    <dbReference type="NCBI Taxonomy" id="54121"/>
    <lineage>
        <taxon>Bacteria</taxon>
        <taxon>Bacillati</taxon>
        <taxon>Bacillota</taxon>
        <taxon>Clostridia</taxon>
        <taxon>Halanaerobiales</taxon>
        <taxon>Halanaerobiaceae</taxon>
        <taxon>Halanaerobium</taxon>
    </lineage>
</organism>
<feature type="transmembrane region" description="Helical" evidence="8">
    <location>
        <begin position="20"/>
        <end position="37"/>
    </location>
</feature>
<protein>
    <submittedName>
        <fullName evidence="9">Glycine betaine transporter</fullName>
    </submittedName>
</protein>